<feature type="coiled-coil region" evidence="5">
    <location>
        <begin position="421"/>
        <end position="508"/>
    </location>
</feature>
<keyword evidence="4" id="KW-0479">Metal-binding</keyword>
<feature type="domain" description="C3H1-type" evidence="8">
    <location>
        <begin position="249"/>
        <end position="277"/>
    </location>
</feature>
<evidence type="ECO:0000313" key="10">
    <source>
        <dbReference type="Proteomes" id="UP000800038"/>
    </source>
</evidence>
<keyword evidence="10" id="KW-1185">Reference proteome</keyword>
<keyword evidence="4" id="KW-0863">Zinc-finger</keyword>
<feature type="domain" description="RRM" evidence="7">
    <location>
        <begin position="337"/>
        <end position="409"/>
    </location>
</feature>
<dbReference type="GO" id="GO:0005634">
    <property type="term" value="C:nucleus"/>
    <property type="evidence" value="ECO:0007669"/>
    <property type="project" value="TreeGrafter"/>
</dbReference>
<protein>
    <recommendedName>
        <fullName evidence="11">RNA-binding domain-containing protein</fullName>
    </recommendedName>
</protein>
<dbReference type="InterPro" id="IPR002483">
    <property type="entry name" value="PWI_dom"/>
</dbReference>
<reference evidence="9" key="1">
    <citation type="journal article" date="2020" name="Stud. Mycol.">
        <title>101 Dothideomycetes genomes: a test case for predicting lifestyles and emergence of pathogens.</title>
        <authorList>
            <person name="Haridas S."/>
            <person name="Albert R."/>
            <person name="Binder M."/>
            <person name="Bloem J."/>
            <person name="Labutti K."/>
            <person name="Salamov A."/>
            <person name="Andreopoulos B."/>
            <person name="Baker S."/>
            <person name="Barry K."/>
            <person name="Bills G."/>
            <person name="Bluhm B."/>
            <person name="Cannon C."/>
            <person name="Castanera R."/>
            <person name="Culley D."/>
            <person name="Daum C."/>
            <person name="Ezra D."/>
            <person name="Gonzalez J."/>
            <person name="Henrissat B."/>
            <person name="Kuo A."/>
            <person name="Liang C."/>
            <person name="Lipzen A."/>
            <person name="Lutzoni F."/>
            <person name="Magnuson J."/>
            <person name="Mondo S."/>
            <person name="Nolan M."/>
            <person name="Ohm R."/>
            <person name="Pangilinan J."/>
            <person name="Park H.-J."/>
            <person name="Ramirez L."/>
            <person name="Alfaro M."/>
            <person name="Sun H."/>
            <person name="Tritt A."/>
            <person name="Yoshinaga Y."/>
            <person name="Zwiers L.-H."/>
            <person name="Turgeon B."/>
            <person name="Goodwin S."/>
            <person name="Spatafora J."/>
            <person name="Crous P."/>
            <person name="Grigoriev I."/>
        </authorList>
    </citation>
    <scope>NUCLEOTIDE SEQUENCE</scope>
    <source>
        <strain evidence="9">CBS 161.51</strain>
    </source>
</reference>
<dbReference type="SUPFAM" id="SSF54928">
    <property type="entry name" value="RNA-binding domain, RBD"/>
    <property type="match status" value="1"/>
</dbReference>
<dbReference type="Pfam" id="PF00076">
    <property type="entry name" value="RRM_1"/>
    <property type="match status" value="1"/>
</dbReference>
<name>A0A6A5S9Y1_9PLEO</name>
<evidence type="ECO:0000256" key="1">
    <source>
        <dbReference type="ARBA" id="ARBA00022884"/>
    </source>
</evidence>
<evidence type="ECO:0000256" key="4">
    <source>
        <dbReference type="PROSITE-ProRule" id="PRU00723"/>
    </source>
</evidence>
<evidence type="ECO:0000259" key="7">
    <source>
        <dbReference type="PROSITE" id="PS50102"/>
    </source>
</evidence>
<dbReference type="InterPro" id="IPR012677">
    <property type="entry name" value="Nucleotide-bd_a/b_plait_sf"/>
</dbReference>
<feature type="compositionally biased region" description="Acidic residues" evidence="6">
    <location>
        <begin position="691"/>
        <end position="703"/>
    </location>
</feature>
<evidence type="ECO:0000313" key="9">
    <source>
        <dbReference type="EMBL" id="KAF1937375.1"/>
    </source>
</evidence>
<feature type="zinc finger region" description="C3H1-type" evidence="4">
    <location>
        <begin position="249"/>
        <end position="277"/>
    </location>
</feature>
<dbReference type="InterPro" id="IPR000571">
    <property type="entry name" value="Znf_CCCH"/>
</dbReference>
<keyword evidence="1 3" id="KW-0694">RNA-binding</keyword>
<dbReference type="InterPro" id="IPR000504">
    <property type="entry name" value="RRM_dom"/>
</dbReference>
<feature type="region of interest" description="Disordered" evidence="6">
    <location>
        <begin position="301"/>
        <end position="330"/>
    </location>
</feature>
<organism evidence="9 10">
    <name type="scientific">Clathrospora elynae</name>
    <dbReference type="NCBI Taxonomy" id="706981"/>
    <lineage>
        <taxon>Eukaryota</taxon>
        <taxon>Fungi</taxon>
        <taxon>Dikarya</taxon>
        <taxon>Ascomycota</taxon>
        <taxon>Pezizomycotina</taxon>
        <taxon>Dothideomycetes</taxon>
        <taxon>Pleosporomycetidae</taxon>
        <taxon>Pleosporales</taxon>
        <taxon>Diademaceae</taxon>
        <taxon>Clathrospora</taxon>
    </lineage>
</organism>
<dbReference type="Gene3D" id="1.20.1390.10">
    <property type="entry name" value="PWI domain"/>
    <property type="match status" value="1"/>
</dbReference>
<dbReference type="Proteomes" id="UP000800038">
    <property type="component" value="Unassembled WGS sequence"/>
</dbReference>
<dbReference type="InterPro" id="IPR045137">
    <property type="entry name" value="RBM26/27"/>
</dbReference>
<feature type="compositionally biased region" description="Basic residues" evidence="6">
    <location>
        <begin position="308"/>
        <end position="320"/>
    </location>
</feature>
<proteinExistence type="predicted"/>
<dbReference type="EMBL" id="ML976142">
    <property type="protein sequence ID" value="KAF1937375.1"/>
    <property type="molecule type" value="Genomic_DNA"/>
</dbReference>
<feature type="compositionally biased region" description="Low complexity" evidence="6">
    <location>
        <begin position="122"/>
        <end position="134"/>
    </location>
</feature>
<dbReference type="CDD" id="cd12257">
    <property type="entry name" value="RRM1_RBM26_like"/>
    <property type="match status" value="1"/>
</dbReference>
<evidence type="ECO:0008006" key="11">
    <source>
        <dbReference type="Google" id="ProtNLM"/>
    </source>
</evidence>
<keyword evidence="5" id="KW-0175">Coiled coil</keyword>
<evidence type="ECO:0000256" key="5">
    <source>
        <dbReference type="SAM" id="Coils"/>
    </source>
</evidence>
<feature type="region of interest" description="Disordered" evidence="6">
    <location>
        <begin position="650"/>
        <end position="703"/>
    </location>
</feature>
<dbReference type="PROSITE" id="PS50102">
    <property type="entry name" value="RRM"/>
    <property type="match status" value="1"/>
</dbReference>
<sequence>MLLQEKDWNVFKRWLLPKLETISDADAEVLADYVIALVVADDTEANIRRNCVEQLEDFLQDNTAHFVNGVLEALQDKSYLPRAKAAPIPPPQSAPIPSIVGSSNFEYEPRPAHAPKKPPFGAPRGPAASRAPNALHQATPHDGIHPSRKRKLVEAETGNGGGINRPVKQTVRPGGRNARRGGIDPQNTFPGFAAMPSLANLPPPPPGPLPFDPADPMSFFAMAAAFGANMPGMSPLPFMNVPGNGSHGQGPRDKCTDYHDKGFCALGSFCPYEHEGAIAVPAAEVPEYDPEQSFLAVQPSAGTDRHAAPRGHGHNTKGGRPRAPFSLPGPSHHFSDTTLVVEQIPEAHFTEDNVRGYFSQFGHILEVQMHSHKLLAVLKFADHAAANRAYNCPKAVFENRFVKVYWFKSDTAIGDVAMEDAAEYEEEKLDLEAIAKRQAEAQKAFEERRRKAEEGAAKAAEIEKQLKAKNDEMEKIKRQLAELSGDKADQVTQSLATLQAEAADLFAQHNPNESAGRGRGAFRGGYRGRGYAPFPPRGRGYAPFRGAYRGRGGFAASPLPGRSSVKRLDNRPRRLAIAGIEPDTSRDEALRQHLLNIPDCTSIERHPEQSNTLILTFTERYQAEMFLDESRNIPDVGKLDVSWIPNETLDGIKPTAVTSPSDDDSSATIGEQDIKIEGATDAEQQGSGADADMDVADDVDQWL</sequence>
<evidence type="ECO:0000256" key="2">
    <source>
        <dbReference type="ARBA" id="ARBA00043866"/>
    </source>
</evidence>
<keyword evidence="4" id="KW-0862">Zinc</keyword>
<dbReference type="AlphaFoldDB" id="A0A6A5S9Y1"/>
<dbReference type="PANTHER" id="PTHR14398">
    <property type="entry name" value="RNA RECOGNITION RRM/RNP DOMAIN"/>
    <property type="match status" value="1"/>
</dbReference>
<dbReference type="Gene3D" id="3.30.70.330">
    <property type="match status" value="1"/>
</dbReference>
<evidence type="ECO:0000259" key="8">
    <source>
        <dbReference type="PROSITE" id="PS50103"/>
    </source>
</evidence>
<dbReference type="Pfam" id="PF01480">
    <property type="entry name" value="PWI"/>
    <property type="match status" value="1"/>
</dbReference>
<evidence type="ECO:0000256" key="6">
    <source>
        <dbReference type="SAM" id="MobiDB-lite"/>
    </source>
</evidence>
<dbReference type="PROSITE" id="PS50103">
    <property type="entry name" value="ZF_C3H1"/>
    <property type="match status" value="1"/>
</dbReference>
<dbReference type="GO" id="GO:0008270">
    <property type="term" value="F:zinc ion binding"/>
    <property type="evidence" value="ECO:0007669"/>
    <property type="project" value="UniProtKB-KW"/>
</dbReference>
<gene>
    <name evidence="9" type="ORF">EJ02DRAFT_385846</name>
</gene>
<dbReference type="SMART" id="SM00360">
    <property type="entry name" value="RRM"/>
    <property type="match status" value="1"/>
</dbReference>
<dbReference type="OrthoDB" id="443401at2759"/>
<evidence type="ECO:0000256" key="3">
    <source>
        <dbReference type="PROSITE-ProRule" id="PRU00176"/>
    </source>
</evidence>
<dbReference type="GO" id="GO:0003723">
    <property type="term" value="F:RNA binding"/>
    <property type="evidence" value="ECO:0007669"/>
    <property type="project" value="UniProtKB-UniRule"/>
</dbReference>
<comment type="function">
    <text evidence="2">May be involved in the turnover of nuclear polyadenylated (pA+) RNA.</text>
</comment>
<accession>A0A6A5S9Y1</accession>
<dbReference type="PANTHER" id="PTHR14398:SF0">
    <property type="entry name" value="ZINC FINGER PROTEIN SWM"/>
    <property type="match status" value="1"/>
</dbReference>
<feature type="region of interest" description="Disordered" evidence="6">
    <location>
        <begin position="84"/>
        <end position="185"/>
    </location>
</feature>
<dbReference type="InterPro" id="IPR035979">
    <property type="entry name" value="RBD_domain_sf"/>
</dbReference>